<dbReference type="CDD" id="cd22999">
    <property type="entry name" value="SAP_SLX4"/>
    <property type="match status" value="1"/>
</dbReference>
<dbReference type="WBParaSite" id="EEL_0000393401-mRNA-1">
    <property type="protein sequence ID" value="EEL_0000393401-mRNA-1"/>
    <property type="gene ID" value="EEL_0000393401"/>
</dbReference>
<proteinExistence type="predicted"/>
<dbReference type="GO" id="GO:0033557">
    <property type="term" value="C:Slx1-Slx4 complex"/>
    <property type="evidence" value="ECO:0007669"/>
    <property type="project" value="TreeGrafter"/>
</dbReference>
<evidence type="ECO:0000313" key="2">
    <source>
        <dbReference type="WBParaSite" id="EEL_0000393401-mRNA-1"/>
    </source>
</evidence>
<sequence>MDDSDFVEKSLKSTRELKCKLEEIISKPMIESDYLLPGGDKDKCFVCNKDLKHLDELRKSLHINNCLDQQEACTKYEAKKEEWKKVVDCPICGEPLEPGPFRAAHAKRCGKKHHVNPNSLLLLLDTQTKVAEAKKRSGTAHTKLKEPKLVIKKRPNRFSEEPRSLFDEQMKLTTALSASMCSSESEIYTETQEVPQKLPKIKSRKQRPRSFSFIELEPRACKCEVIERVQENFLNIFKTRDGTQDMRTMLKKNIQNTEDILKNIGVDVRKLNSLKQLADDLADFNDSNSDVIVFSRENETFLACRFIIAARAPTLLQHLNPDGSLTLREYSGAAVRSYISFLTSASIIWTENEREEVYSMAIKYGPKGLAAMCKSAKLETNLYEESVEQHPEINENCDDMVEVSNKEEIEQIEEGQHYLDAKLKVYDNEKEETKNIDSDDPSIVFVEEVGRNTEIAEAAKNMRSLLKEASENLSGPSESEFLSNEGNEFISGSPDFLHYSLPNCNKASMNEKFEFLEKGVDKTAKLNNSFLLGDNVDSNAPVSSSPLLPRTASNVDVMDHLNDSTEILLKKLSPIKSIPSCYEVLSPVACYSGQAVTNSLLDNSSLEKPFISPNSIFESERTRLSTKLLVRTKSSPEFSFTPKKSSSPLLSALSLLDPSSTKNVSLSPERKRVRAAVFERQTSTPEVPTSRLVQRFEELNSNVKILKTKNITPMPVYDLMNDKELKAELAKFGIRPMGKKRGVALLKRIYEETHPVLESTPLSRKSRKYRQMMAERDTEGCSDEDCDMDKTLNRSLDECDIMEESCMNEEQSAVLPKDLEGMQSVLLSWLRREENSSLYNHLLGLNVISFEEFASHLSHADSTVSQIPKKALIEILDRLHVTFRMPMDGWNRKKRRAKKLNHC</sequence>
<dbReference type="Gene3D" id="3.30.710.10">
    <property type="entry name" value="Potassium Channel Kv1.1, Chain A"/>
    <property type="match status" value="1"/>
</dbReference>
<dbReference type="PANTHER" id="PTHR21541:SF3">
    <property type="entry name" value="STRUCTURE-SPECIFIC ENDONUCLEASE SUBUNIT SLX4"/>
    <property type="match status" value="1"/>
</dbReference>
<keyword evidence="1" id="KW-1185">Reference proteome</keyword>
<dbReference type="STRING" id="1147741.A0A0R3RQH5"/>
<accession>A0A0R3RQH5</accession>
<protein>
    <submittedName>
        <fullName evidence="2">BTB domain-containing protein</fullName>
    </submittedName>
</protein>
<organism evidence="1 2">
    <name type="scientific">Elaeophora elaphi</name>
    <dbReference type="NCBI Taxonomy" id="1147741"/>
    <lineage>
        <taxon>Eukaryota</taxon>
        <taxon>Metazoa</taxon>
        <taxon>Ecdysozoa</taxon>
        <taxon>Nematoda</taxon>
        <taxon>Chromadorea</taxon>
        <taxon>Rhabditida</taxon>
        <taxon>Spirurina</taxon>
        <taxon>Spiruromorpha</taxon>
        <taxon>Filarioidea</taxon>
        <taxon>Onchocercidae</taxon>
        <taxon>Elaeophora</taxon>
    </lineage>
</organism>
<evidence type="ECO:0000313" key="1">
    <source>
        <dbReference type="Proteomes" id="UP000050640"/>
    </source>
</evidence>
<dbReference type="PANTHER" id="PTHR21541">
    <property type="entry name" value="BTB POZ DOMAIN CONTAINING 12"/>
    <property type="match status" value="1"/>
</dbReference>
<dbReference type="Proteomes" id="UP000050640">
    <property type="component" value="Unplaced"/>
</dbReference>
<reference evidence="2" key="1">
    <citation type="submission" date="2016-04" db="UniProtKB">
        <authorList>
            <consortium name="WormBaseParasite"/>
        </authorList>
    </citation>
    <scope>IDENTIFICATION</scope>
</reference>
<dbReference type="GO" id="GO:0000712">
    <property type="term" value="P:resolution of meiotic recombination intermediates"/>
    <property type="evidence" value="ECO:0007669"/>
    <property type="project" value="TreeGrafter"/>
</dbReference>
<dbReference type="AlphaFoldDB" id="A0A0R3RQH5"/>
<name>A0A0R3RQH5_9BILA</name>
<dbReference type="InterPro" id="IPR011333">
    <property type="entry name" value="SKP1/BTB/POZ_sf"/>
</dbReference>